<evidence type="ECO:0000256" key="1">
    <source>
        <dbReference type="ARBA" id="ARBA00004239"/>
    </source>
</evidence>
<dbReference type="OrthoDB" id="409122at2759"/>
<proteinExistence type="predicted"/>
<comment type="cofactor">
    <cofactor evidence="8">
        <name>Ca(2+)</name>
        <dbReference type="ChEBI" id="CHEBI:29108"/>
    </cofactor>
    <text evidence="8">Binds 1 Ca(2+) ion per subunit.</text>
</comment>
<evidence type="ECO:0000256" key="2">
    <source>
        <dbReference type="ARBA" id="ARBA00022670"/>
    </source>
</evidence>
<dbReference type="EMBL" id="JADNYJ010000023">
    <property type="protein sequence ID" value="KAF8905279.1"/>
    <property type="molecule type" value="Genomic_DNA"/>
</dbReference>
<keyword evidence="9" id="KW-0732">Signal</keyword>
<dbReference type="PANTHER" id="PTHR14218:SF19">
    <property type="entry name" value="SERINE PROTEASE AORO, PUTATIVE (AFU_ORTHOLOGUE AFUA_6G10250)-RELATED"/>
    <property type="match status" value="1"/>
</dbReference>
<dbReference type="CDD" id="cd11377">
    <property type="entry name" value="Pro-peptidase_S53"/>
    <property type="match status" value="1"/>
</dbReference>
<keyword evidence="7" id="KW-0865">Zymogen</keyword>
<evidence type="ECO:0000313" key="12">
    <source>
        <dbReference type="Proteomes" id="UP000724874"/>
    </source>
</evidence>
<dbReference type="SMART" id="SM00944">
    <property type="entry name" value="Pro-kuma_activ"/>
    <property type="match status" value="1"/>
</dbReference>
<feature type="binding site" evidence="8">
    <location>
        <position position="538"/>
    </location>
    <ligand>
        <name>Ca(2+)</name>
        <dbReference type="ChEBI" id="CHEBI:29108"/>
    </ligand>
</feature>
<dbReference type="Pfam" id="PF09286">
    <property type="entry name" value="Pro-kuma_activ"/>
    <property type="match status" value="1"/>
</dbReference>
<feature type="binding site" evidence="8">
    <location>
        <position position="539"/>
    </location>
    <ligand>
        <name>Ca(2+)</name>
        <dbReference type="ChEBI" id="CHEBI:29108"/>
    </ligand>
</feature>
<evidence type="ECO:0000259" key="10">
    <source>
        <dbReference type="PROSITE" id="PS51695"/>
    </source>
</evidence>
<dbReference type="PROSITE" id="PS51695">
    <property type="entry name" value="SEDOLISIN"/>
    <property type="match status" value="1"/>
</dbReference>
<keyword evidence="2" id="KW-0645">Protease</keyword>
<dbReference type="CDD" id="cd04056">
    <property type="entry name" value="Peptidases_S53"/>
    <property type="match status" value="1"/>
</dbReference>
<dbReference type="Gene3D" id="3.40.50.200">
    <property type="entry name" value="Peptidase S8/S53 domain"/>
    <property type="match status" value="2"/>
</dbReference>
<evidence type="ECO:0000256" key="3">
    <source>
        <dbReference type="ARBA" id="ARBA00022723"/>
    </source>
</evidence>
<gene>
    <name evidence="11" type="ORF">CPB84DRAFT_1814237</name>
</gene>
<evidence type="ECO:0000256" key="4">
    <source>
        <dbReference type="ARBA" id="ARBA00022801"/>
    </source>
</evidence>
<comment type="subcellular location">
    <subcellularLocation>
        <location evidence="1">Secreted</location>
        <location evidence="1">Extracellular space</location>
    </subcellularLocation>
</comment>
<reference evidence="11" key="1">
    <citation type="submission" date="2020-11" db="EMBL/GenBank/DDBJ databases">
        <authorList>
            <consortium name="DOE Joint Genome Institute"/>
            <person name="Ahrendt S."/>
            <person name="Riley R."/>
            <person name="Andreopoulos W."/>
            <person name="LaButti K."/>
            <person name="Pangilinan J."/>
            <person name="Ruiz-duenas F.J."/>
            <person name="Barrasa J.M."/>
            <person name="Sanchez-Garcia M."/>
            <person name="Camarero S."/>
            <person name="Miyauchi S."/>
            <person name="Serrano A."/>
            <person name="Linde D."/>
            <person name="Babiker R."/>
            <person name="Drula E."/>
            <person name="Ayuso-Fernandez I."/>
            <person name="Pacheco R."/>
            <person name="Padilla G."/>
            <person name="Ferreira P."/>
            <person name="Barriuso J."/>
            <person name="Kellner H."/>
            <person name="Castanera R."/>
            <person name="Alfaro M."/>
            <person name="Ramirez L."/>
            <person name="Pisabarro A.G."/>
            <person name="Kuo A."/>
            <person name="Tritt A."/>
            <person name="Lipzen A."/>
            <person name="He G."/>
            <person name="Yan M."/>
            <person name="Ng V."/>
            <person name="Cullen D."/>
            <person name="Martin F."/>
            <person name="Rosso M.-N."/>
            <person name="Henrissat B."/>
            <person name="Hibbett D."/>
            <person name="Martinez A.T."/>
            <person name="Grigoriev I.V."/>
        </authorList>
    </citation>
    <scope>NUCLEOTIDE SEQUENCE</scope>
    <source>
        <strain evidence="11">AH 44721</strain>
    </source>
</reference>
<keyword evidence="6 8" id="KW-0106">Calcium</keyword>
<dbReference type="AlphaFoldDB" id="A0A9P5TQG3"/>
<protein>
    <submittedName>
        <fullName evidence="11">Pro-kumamolisin, activation domain-containing protein</fullName>
    </submittedName>
</protein>
<dbReference type="InterPro" id="IPR036852">
    <property type="entry name" value="Peptidase_S8/S53_dom_sf"/>
</dbReference>
<accession>A0A9P5TQG3</accession>
<evidence type="ECO:0000256" key="6">
    <source>
        <dbReference type="ARBA" id="ARBA00022837"/>
    </source>
</evidence>
<dbReference type="SUPFAM" id="SSF54897">
    <property type="entry name" value="Protease propeptides/inhibitors"/>
    <property type="match status" value="1"/>
</dbReference>
<keyword evidence="3 8" id="KW-0479">Metal-binding</keyword>
<evidence type="ECO:0000256" key="5">
    <source>
        <dbReference type="ARBA" id="ARBA00022825"/>
    </source>
</evidence>
<comment type="caution">
    <text evidence="11">The sequence shown here is derived from an EMBL/GenBank/DDBJ whole genome shotgun (WGS) entry which is preliminary data.</text>
</comment>
<dbReference type="GO" id="GO:0008240">
    <property type="term" value="F:tripeptidyl-peptidase activity"/>
    <property type="evidence" value="ECO:0007669"/>
    <property type="project" value="TreeGrafter"/>
</dbReference>
<feature type="domain" description="Peptidase S53" evidence="10">
    <location>
        <begin position="228"/>
        <end position="576"/>
    </location>
</feature>
<dbReference type="SUPFAM" id="SSF52743">
    <property type="entry name" value="Subtilisin-like"/>
    <property type="match status" value="1"/>
</dbReference>
<dbReference type="Proteomes" id="UP000724874">
    <property type="component" value="Unassembled WGS sequence"/>
</dbReference>
<sequence>MRLLISALLLFPGLLQGAGASPLIPRYGDFVVHEKRNLHPEVQAARRLEGHVTVPLRIALKQKNLEYLPDYLMSVSNPSSVSYGEHWSHEKVVKHFAPSPDAHDTVRSWLMDAGFDPARMRLSHNKAWIEVPGATALEVEDLLNTQFHIFEHDGEEHVACHEYSLPAGVAEHVDFVTPTVQGNVKLVKAANHFPPQSNSLKKRAVAQTLSSTPSNNTTDGSLAGCDTAVVPSCLKTLYNITYTPKATALNTFGIVSDWPDTYLQSDLDTFFRNFSPSLVGTSPTLVSINGGSIELDPSSDVGEDGWILQYAMSLVQPQPVQFLQMNNPQIGEVFSFNEWLDAVDGSYCTSEGGDDFTYDPQLPNPLPGGFKDHSCGTVKAPNVVSNSQAFHEYQFSDFYKNRQCNEFAKLGLMGVTIFGYCLDGNGSENLNATHFNPAWPATCPWITVVGGTQVKANASASGGGGFSNTFARPAYQERRSTSISSSWRRATLRTSGATPTVAAIITLVNDARIAAGKKPVGFINPTIYSTAFETAFNDIVDGTSQGCKGRKTAGWDAATGVGTPNLGKLIEKWLELP</sequence>
<dbReference type="GO" id="GO:0004252">
    <property type="term" value="F:serine-type endopeptidase activity"/>
    <property type="evidence" value="ECO:0007669"/>
    <property type="project" value="InterPro"/>
</dbReference>
<dbReference type="PANTHER" id="PTHR14218">
    <property type="entry name" value="PROTEASE S8 TRIPEPTIDYL PEPTIDASE I CLN2"/>
    <property type="match status" value="1"/>
</dbReference>
<evidence type="ECO:0000256" key="8">
    <source>
        <dbReference type="PROSITE-ProRule" id="PRU01032"/>
    </source>
</evidence>
<feature type="binding site" evidence="8">
    <location>
        <position position="556"/>
    </location>
    <ligand>
        <name>Ca(2+)</name>
        <dbReference type="ChEBI" id="CHEBI:29108"/>
    </ligand>
</feature>
<organism evidence="11 12">
    <name type="scientific">Gymnopilus junonius</name>
    <name type="common">Spectacular rustgill mushroom</name>
    <name type="synonym">Gymnopilus spectabilis subsp. junonius</name>
    <dbReference type="NCBI Taxonomy" id="109634"/>
    <lineage>
        <taxon>Eukaryota</taxon>
        <taxon>Fungi</taxon>
        <taxon>Dikarya</taxon>
        <taxon>Basidiomycota</taxon>
        <taxon>Agaricomycotina</taxon>
        <taxon>Agaricomycetes</taxon>
        <taxon>Agaricomycetidae</taxon>
        <taxon>Agaricales</taxon>
        <taxon>Agaricineae</taxon>
        <taxon>Hymenogastraceae</taxon>
        <taxon>Gymnopilus</taxon>
    </lineage>
</organism>
<evidence type="ECO:0000256" key="7">
    <source>
        <dbReference type="ARBA" id="ARBA00023145"/>
    </source>
</evidence>
<keyword evidence="12" id="KW-1185">Reference proteome</keyword>
<feature type="signal peptide" evidence="9">
    <location>
        <begin position="1"/>
        <end position="20"/>
    </location>
</feature>
<dbReference type="GO" id="GO:0046872">
    <property type="term" value="F:metal ion binding"/>
    <property type="evidence" value="ECO:0007669"/>
    <property type="project" value="UniProtKB-UniRule"/>
</dbReference>
<dbReference type="InterPro" id="IPR015366">
    <property type="entry name" value="S53_propep"/>
</dbReference>
<feature type="chain" id="PRO_5040314296" evidence="9">
    <location>
        <begin position="21"/>
        <end position="577"/>
    </location>
</feature>
<dbReference type="GO" id="GO:0006508">
    <property type="term" value="P:proteolysis"/>
    <property type="evidence" value="ECO:0007669"/>
    <property type="project" value="UniProtKB-KW"/>
</dbReference>
<keyword evidence="4" id="KW-0378">Hydrolase</keyword>
<evidence type="ECO:0000313" key="11">
    <source>
        <dbReference type="EMBL" id="KAF8905279.1"/>
    </source>
</evidence>
<feature type="binding site" evidence="8">
    <location>
        <position position="554"/>
    </location>
    <ligand>
        <name>Ca(2+)</name>
        <dbReference type="ChEBI" id="CHEBI:29108"/>
    </ligand>
</feature>
<evidence type="ECO:0000256" key="9">
    <source>
        <dbReference type="SAM" id="SignalP"/>
    </source>
</evidence>
<dbReference type="GO" id="GO:0005576">
    <property type="term" value="C:extracellular region"/>
    <property type="evidence" value="ECO:0007669"/>
    <property type="project" value="UniProtKB-SubCell"/>
</dbReference>
<dbReference type="InterPro" id="IPR050819">
    <property type="entry name" value="Tripeptidyl-peptidase_I"/>
</dbReference>
<keyword evidence="5" id="KW-0720">Serine protease</keyword>
<dbReference type="InterPro" id="IPR030400">
    <property type="entry name" value="Sedolisin_dom"/>
</dbReference>
<comment type="caution">
    <text evidence="8">Lacks conserved residue(s) required for the propagation of feature annotation.</text>
</comment>
<name>A0A9P5TQG3_GYMJU</name>